<organism evidence="16 17">
    <name type="scientific">Sphingomonas kaistensis</name>
    <dbReference type="NCBI Taxonomy" id="298708"/>
    <lineage>
        <taxon>Bacteria</taxon>
        <taxon>Pseudomonadati</taxon>
        <taxon>Pseudomonadota</taxon>
        <taxon>Alphaproteobacteria</taxon>
        <taxon>Sphingomonadales</taxon>
        <taxon>Sphingomonadaceae</taxon>
        <taxon>Sphingomonas</taxon>
    </lineage>
</organism>
<protein>
    <recommendedName>
        <fullName evidence="3">histidine kinase</fullName>
        <ecNumber evidence="3">2.7.13.3</ecNumber>
    </recommendedName>
</protein>
<dbReference type="Pfam" id="PF00512">
    <property type="entry name" value="HisKA"/>
    <property type="match status" value="1"/>
</dbReference>
<keyword evidence="13 14" id="KW-0472">Membrane</keyword>
<evidence type="ECO:0000256" key="9">
    <source>
        <dbReference type="ARBA" id="ARBA00022777"/>
    </source>
</evidence>
<dbReference type="InterPro" id="IPR036890">
    <property type="entry name" value="HATPase_C_sf"/>
</dbReference>
<dbReference type="SMART" id="SM00387">
    <property type="entry name" value="HATPase_c"/>
    <property type="match status" value="1"/>
</dbReference>
<dbReference type="SUPFAM" id="SSF47384">
    <property type="entry name" value="Homodimeric domain of signal transducing histidine kinase"/>
    <property type="match status" value="1"/>
</dbReference>
<dbReference type="Proteomes" id="UP001382935">
    <property type="component" value="Chromosome"/>
</dbReference>
<evidence type="ECO:0000256" key="11">
    <source>
        <dbReference type="ARBA" id="ARBA00022989"/>
    </source>
</evidence>
<dbReference type="SUPFAM" id="SSF55874">
    <property type="entry name" value="ATPase domain of HSP90 chaperone/DNA topoisomerase II/histidine kinase"/>
    <property type="match status" value="1"/>
</dbReference>
<accession>A0ABZ2FXS5</accession>
<comment type="catalytic activity">
    <reaction evidence="1">
        <text>ATP + protein L-histidine = ADP + protein N-phospho-L-histidine.</text>
        <dbReference type="EC" id="2.7.13.3"/>
    </reaction>
</comment>
<dbReference type="PRINTS" id="PR00344">
    <property type="entry name" value="BCTRLSENSOR"/>
</dbReference>
<dbReference type="InterPro" id="IPR003661">
    <property type="entry name" value="HisK_dim/P_dom"/>
</dbReference>
<dbReference type="InterPro" id="IPR003594">
    <property type="entry name" value="HATPase_dom"/>
</dbReference>
<evidence type="ECO:0000256" key="1">
    <source>
        <dbReference type="ARBA" id="ARBA00000085"/>
    </source>
</evidence>
<evidence type="ECO:0000256" key="4">
    <source>
        <dbReference type="ARBA" id="ARBA00022475"/>
    </source>
</evidence>
<dbReference type="InterPro" id="IPR004358">
    <property type="entry name" value="Sig_transdc_His_kin-like_C"/>
</dbReference>
<evidence type="ECO:0000256" key="14">
    <source>
        <dbReference type="SAM" id="Phobius"/>
    </source>
</evidence>
<feature type="transmembrane region" description="Helical" evidence="14">
    <location>
        <begin position="12"/>
        <end position="33"/>
    </location>
</feature>
<dbReference type="PIRSF" id="PIRSF036431">
    <property type="entry name" value="STHK_DctB"/>
    <property type="match status" value="1"/>
</dbReference>
<dbReference type="SUPFAM" id="SSF103190">
    <property type="entry name" value="Sensory domain-like"/>
    <property type="match status" value="1"/>
</dbReference>
<sequence>MAVPDRFAWRSTAILIVGAAIIVAVFAMTFGAASRQSALGQAREQASRRAALEAGALVADVDKFRTLPFVLVELPDVAGALDAGDRAATERLNDTLAQLARQTGATVFYAVDGAGRSRAASNAGQPDSFVGYDFRFRPYFVNAMRAGRSEYFAKGSVTGRPGLFLSRRANAGGRPIGVVVVKIEFDRIERLWKSAAQSVMVVNGDGIIVIATDPARRLQTVAPLTPARRAELARSGQFGKEPLRDVGLRFADGFATDAAGRRFIAIEQQLPVLGWRHVHLEQTQPILAAADARTRLATLTLALVLAGLIALIRWSAGRRRHAELARLALEAEVTRRTAELTQSNLQLRRESEERILADRRYRAAREELAQANRLGSIGTITTSVAHEVNQPLAAIRTASENGLKLLQRGRTEDAAANLSLIVGLTQRIGSITGELLSYARRGRGQRKPVPVEQILDGALMLVSESFRRAGVALDVAREPELPTIRVARIRIEQVLVNLLQNALEAVAGGAEPVVRLSAAADGQSVRFTVSDNGPGIDDALSEAIFQPFYTGKPAGTGLGLGISREIVLDHRGTLSVESSELGGAEFTVTLPLAAEPE</sequence>
<dbReference type="InterPro" id="IPR005467">
    <property type="entry name" value="His_kinase_dom"/>
</dbReference>
<evidence type="ECO:0000256" key="10">
    <source>
        <dbReference type="ARBA" id="ARBA00022840"/>
    </source>
</evidence>
<dbReference type="Pfam" id="PF02743">
    <property type="entry name" value="dCache_1"/>
    <property type="match status" value="1"/>
</dbReference>
<dbReference type="EC" id="2.7.13.3" evidence="3"/>
<keyword evidence="9" id="KW-0418">Kinase</keyword>
<dbReference type="CDD" id="cd00075">
    <property type="entry name" value="HATPase"/>
    <property type="match status" value="1"/>
</dbReference>
<dbReference type="RefSeq" id="WP_338501512.1">
    <property type="nucleotide sequence ID" value="NZ_CP145607.1"/>
</dbReference>
<proteinExistence type="predicted"/>
<keyword evidence="11 14" id="KW-1133">Transmembrane helix</keyword>
<dbReference type="CDD" id="cd00082">
    <property type="entry name" value="HisKA"/>
    <property type="match status" value="1"/>
</dbReference>
<keyword evidence="17" id="KW-1185">Reference proteome</keyword>
<dbReference type="Gene3D" id="1.10.287.130">
    <property type="match status" value="1"/>
</dbReference>
<evidence type="ECO:0000259" key="15">
    <source>
        <dbReference type="PROSITE" id="PS50109"/>
    </source>
</evidence>
<evidence type="ECO:0000313" key="16">
    <source>
        <dbReference type="EMBL" id="WWM69455.1"/>
    </source>
</evidence>
<keyword evidence="8" id="KW-0547">Nucleotide-binding</keyword>
<gene>
    <name evidence="16" type="ORF">V6R86_01760</name>
</gene>
<name>A0ABZ2FXS5_9SPHN</name>
<dbReference type="Gene3D" id="3.30.450.20">
    <property type="entry name" value="PAS domain"/>
    <property type="match status" value="2"/>
</dbReference>
<evidence type="ECO:0000256" key="3">
    <source>
        <dbReference type="ARBA" id="ARBA00012438"/>
    </source>
</evidence>
<dbReference type="GO" id="GO:0005524">
    <property type="term" value="F:ATP binding"/>
    <property type="evidence" value="ECO:0007669"/>
    <property type="project" value="UniProtKB-KW"/>
</dbReference>
<dbReference type="InterPro" id="IPR017055">
    <property type="entry name" value="Sig_transdc_His_kinase_DctB"/>
</dbReference>
<keyword evidence="12" id="KW-0902">Two-component regulatory system</keyword>
<evidence type="ECO:0000256" key="12">
    <source>
        <dbReference type="ARBA" id="ARBA00023012"/>
    </source>
</evidence>
<evidence type="ECO:0000256" key="13">
    <source>
        <dbReference type="ARBA" id="ARBA00023136"/>
    </source>
</evidence>
<keyword evidence="6" id="KW-0808">Transferase</keyword>
<dbReference type="Pfam" id="PF02518">
    <property type="entry name" value="HATPase_c"/>
    <property type="match status" value="1"/>
</dbReference>
<dbReference type="InterPro" id="IPR029151">
    <property type="entry name" value="Sensor-like_sf"/>
</dbReference>
<dbReference type="Gene3D" id="6.10.250.3020">
    <property type="match status" value="1"/>
</dbReference>
<dbReference type="InterPro" id="IPR036097">
    <property type="entry name" value="HisK_dim/P_sf"/>
</dbReference>
<keyword evidence="7 14" id="KW-0812">Transmembrane</keyword>
<evidence type="ECO:0000256" key="6">
    <source>
        <dbReference type="ARBA" id="ARBA00022679"/>
    </source>
</evidence>
<evidence type="ECO:0000256" key="2">
    <source>
        <dbReference type="ARBA" id="ARBA00004651"/>
    </source>
</evidence>
<dbReference type="PANTHER" id="PTHR43065">
    <property type="entry name" value="SENSOR HISTIDINE KINASE"/>
    <property type="match status" value="1"/>
</dbReference>
<keyword evidence="4" id="KW-1003">Cell membrane</keyword>
<feature type="domain" description="Histidine kinase" evidence="15">
    <location>
        <begin position="383"/>
        <end position="594"/>
    </location>
</feature>
<reference evidence="16 17" key="1">
    <citation type="submission" date="2024-02" db="EMBL/GenBank/DDBJ databases">
        <title>Full genome sequence of Sphingomonas kaistensis.</title>
        <authorList>
            <person name="Poletto B.L."/>
            <person name="Silva G."/>
            <person name="Galante D."/>
            <person name="Campos K.R."/>
            <person name="Santos M.B.N."/>
            <person name="Sacchi C.T."/>
        </authorList>
    </citation>
    <scope>NUCLEOTIDE SEQUENCE [LARGE SCALE GENOMIC DNA]</scope>
    <source>
        <strain evidence="16 17">MA4R</strain>
    </source>
</reference>
<evidence type="ECO:0000256" key="5">
    <source>
        <dbReference type="ARBA" id="ARBA00022553"/>
    </source>
</evidence>
<keyword evidence="10 16" id="KW-0067">ATP-binding</keyword>
<dbReference type="PROSITE" id="PS50109">
    <property type="entry name" value="HIS_KIN"/>
    <property type="match status" value="1"/>
</dbReference>
<dbReference type="Gene3D" id="3.30.565.10">
    <property type="entry name" value="Histidine kinase-like ATPase, C-terminal domain"/>
    <property type="match status" value="1"/>
</dbReference>
<keyword evidence="5" id="KW-0597">Phosphoprotein</keyword>
<dbReference type="EMBL" id="CP145607">
    <property type="protein sequence ID" value="WWM69455.1"/>
    <property type="molecule type" value="Genomic_DNA"/>
</dbReference>
<dbReference type="PANTHER" id="PTHR43065:SF46">
    <property type="entry name" value="C4-DICARBOXYLATE TRANSPORT SENSOR PROTEIN DCTB"/>
    <property type="match status" value="1"/>
</dbReference>
<dbReference type="SMART" id="SM00388">
    <property type="entry name" value="HisKA"/>
    <property type="match status" value="1"/>
</dbReference>
<dbReference type="InterPro" id="IPR033479">
    <property type="entry name" value="dCache_1"/>
</dbReference>
<evidence type="ECO:0000256" key="8">
    <source>
        <dbReference type="ARBA" id="ARBA00022741"/>
    </source>
</evidence>
<evidence type="ECO:0000256" key="7">
    <source>
        <dbReference type="ARBA" id="ARBA00022692"/>
    </source>
</evidence>
<comment type="subcellular location">
    <subcellularLocation>
        <location evidence="2">Cell membrane</location>
        <topology evidence="2">Multi-pass membrane protein</topology>
    </subcellularLocation>
</comment>
<evidence type="ECO:0000313" key="17">
    <source>
        <dbReference type="Proteomes" id="UP001382935"/>
    </source>
</evidence>